<dbReference type="AlphaFoldDB" id="A0A2V0QIT2"/>
<dbReference type="EMBL" id="BGJZ01000113">
    <property type="protein sequence ID" value="GBH09122.1"/>
    <property type="molecule type" value="Genomic_DNA"/>
</dbReference>
<evidence type="ECO:0000256" key="1">
    <source>
        <dbReference type="SAM" id="MobiDB-lite"/>
    </source>
</evidence>
<evidence type="ECO:0000313" key="2">
    <source>
        <dbReference type="EMBL" id="GBH09122.1"/>
    </source>
</evidence>
<gene>
    <name evidence="2" type="ORF">KPSA1_02516</name>
</gene>
<protein>
    <submittedName>
        <fullName evidence="2">Uncharacterized protein</fullName>
    </submittedName>
</protein>
<feature type="region of interest" description="Disordered" evidence="1">
    <location>
        <begin position="228"/>
        <end position="250"/>
    </location>
</feature>
<comment type="caution">
    <text evidence="2">The sequence shown here is derived from an EMBL/GenBank/DDBJ whole genome shotgun (WGS) entry which is preliminary data.</text>
</comment>
<accession>A0A2V0QIT2</accession>
<proteinExistence type="predicted"/>
<name>A0A2V0QIT2_PSESF</name>
<evidence type="ECO:0000313" key="3">
    <source>
        <dbReference type="Proteomes" id="UP000247480"/>
    </source>
</evidence>
<sequence>MTGAPCRRPTSLTAVCSTRFIRANNQPAQCKTATHEVAVFTCSLESIAELFTQPGRYAAGVGRLPRAVGVGRPAPAVVPLVVSTLAVKRIGLTFHDVHAQARIPSAASTRRRCETGRGFRPSDRCLGRLRRRSALARGTRLGRDRFLATWRCRMLDCAGTQANDQTQQGNTCGAVHKRLSSYPDCRWLTPAAPRYRWPAADCGRPTHRWLAALRETLAQPVGLVQSSTGSVAASLRRHRSVPPRRAGPPR</sequence>
<organism evidence="2 3">
    <name type="scientific">Pseudomonas syringae pv. actinidiae</name>
    <dbReference type="NCBI Taxonomy" id="103796"/>
    <lineage>
        <taxon>Bacteria</taxon>
        <taxon>Pseudomonadati</taxon>
        <taxon>Pseudomonadota</taxon>
        <taxon>Gammaproteobacteria</taxon>
        <taxon>Pseudomonadales</taxon>
        <taxon>Pseudomonadaceae</taxon>
        <taxon>Pseudomonas</taxon>
        <taxon>Pseudomonas syringae</taxon>
    </lineage>
</organism>
<reference evidence="2 3" key="1">
    <citation type="submission" date="2018-04" db="EMBL/GenBank/DDBJ databases">
        <title>Draft genome sequence of Pseudomonas syringae pv. actinidiae biovar 1 strains isolated from kiwifruit in Kagawa prefecture.</title>
        <authorList>
            <person name="Tabuchi M."/>
            <person name="Saito M."/>
            <person name="Fujiwara S."/>
            <person name="Sasa N."/>
            <person name="Akimitsu K."/>
            <person name="Gomi K."/>
            <person name="Konishi-Sugita S."/>
            <person name="Hamano K."/>
            <person name="Kataoka I."/>
        </authorList>
    </citation>
    <scope>NUCLEOTIDE SEQUENCE [LARGE SCALE GENOMIC DNA]</scope>
    <source>
        <strain evidence="2 3">MAFF212206</strain>
    </source>
</reference>
<dbReference type="Proteomes" id="UP000247480">
    <property type="component" value="Unassembled WGS sequence"/>
</dbReference>